<protein>
    <recommendedName>
        <fullName evidence="2">Lariat debranching enzyme C-terminal domain-containing protein</fullName>
    </recommendedName>
</protein>
<dbReference type="SMART" id="SM01124">
    <property type="entry name" value="DBR1"/>
    <property type="match status" value="1"/>
</dbReference>
<keyword evidence="4" id="KW-1185">Reference proteome</keyword>
<dbReference type="PANTHER" id="PTHR12849:SF0">
    <property type="entry name" value="LARIAT DEBRANCHING ENZYME"/>
    <property type="match status" value="1"/>
</dbReference>
<accession>A0A3P6QMW7</accession>
<dbReference type="OrthoDB" id="407609at2759"/>
<dbReference type="Pfam" id="PF05011">
    <property type="entry name" value="DBR1"/>
    <property type="match status" value="1"/>
</dbReference>
<name>A0A3P6QMW7_CYLGO</name>
<dbReference type="GO" id="GO:0008419">
    <property type="term" value="F:RNA lariat debranching enzyme activity"/>
    <property type="evidence" value="ECO:0007669"/>
    <property type="project" value="TreeGrafter"/>
</dbReference>
<feature type="domain" description="Lariat debranching enzyme C-terminal" evidence="2">
    <location>
        <begin position="216"/>
        <end position="367"/>
    </location>
</feature>
<dbReference type="EMBL" id="UYRV01001593">
    <property type="protein sequence ID" value="VDK47257.1"/>
    <property type="molecule type" value="Genomic_DNA"/>
</dbReference>
<dbReference type="InterPro" id="IPR029052">
    <property type="entry name" value="Metallo-depent_PP-like"/>
</dbReference>
<gene>
    <name evidence="3" type="ORF">CGOC_LOCUS970</name>
</gene>
<evidence type="ECO:0000259" key="2">
    <source>
        <dbReference type="SMART" id="SM01124"/>
    </source>
</evidence>
<organism evidence="3 4">
    <name type="scientific">Cylicostephanus goldi</name>
    <name type="common">Nematode worm</name>
    <dbReference type="NCBI Taxonomy" id="71465"/>
    <lineage>
        <taxon>Eukaryota</taxon>
        <taxon>Metazoa</taxon>
        <taxon>Ecdysozoa</taxon>
        <taxon>Nematoda</taxon>
        <taxon>Chromadorea</taxon>
        <taxon>Rhabditida</taxon>
        <taxon>Rhabditina</taxon>
        <taxon>Rhabditomorpha</taxon>
        <taxon>Strongyloidea</taxon>
        <taxon>Strongylidae</taxon>
        <taxon>Cylicostephanus</taxon>
    </lineage>
</organism>
<sequence>MHVNEKYRSIQTFYKYYSGEKTAPILTIFVGGNHEASGYLAELPNGGWVAPNIYYMGFANVIRFAGLRIAGLSGIYNGREFNRAYCAKILLVDLIMLNTFLHSPVTGHYERPPYKDRSDIVSSYHVRNIDVWRLKQLRPADDDSTSNPVDIMISHDWPSGIVDFGDKDWLLRVKPFFADDVNNGKLGNPSTMQLLYDIRPRYWFAAHLHVAFAALVAHDGKDGSAGANPTRFLALDKPIPRRQFIQALELDIAEDAELKLTYDPQWLAILKSTDSFTTITRSVSGKELQNAYLPSAHSNERWDFRPTEEELASISKLGDMSIPENFQQTAKPLLKDTPEARNAQCTPYYRNPQTAEFCSWLDIQDLNKMLVDRDPDSVDIAHYLVENSTDDSEIQIDEEVGIFDIYEPRDRVQAKLGPRTSYVYTDGGINYTIVQTAARMIFDDGEDFVLDTRPTPDTLPSPKTTRDAQDDPLNDFVPPKLTPKAKDTLPDVLDDFVPPKITPKSRKDDSSSDEIVLKRRKVDLPDDE</sequence>
<dbReference type="AlphaFoldDB" id="A0A3P6QMW7"/>
<evidence type="ECO:0000256" key="1">
    <source>
        <dbReference type="SAM" id="MobiDB-lite"/>
    </source>
</evidence>
<dbReference type="PANTHER" id="PTHR12849">
    <property type="entry name" value="RNA LARIAT DEBRANCHING ENZYME"/>
    <property type="match status" value="1"/>
</dbReference>
<evidence type="ECO:0000313" key="4">
    <source>
        <dbReference type="Proteomes" id="UP000271889"/>
    </source>
</evidence>
<dbReference type="GO" id="GO:0005634">
    <property type="term" value="C:nucleus"/>
    <property type="evidence" value="ECO:0007669"/>
    <property type="project" value="TreeGrafter"/>
</dbReference>
<dbReference type="InterPro" id="IPR007708">
    <property type="entry name" value="DBR1_C"/>
</dbReference>
<dbReference type="GO" id="GO:0000398">
    <property type="term" value="P:mRNA splicing, via spliceosome"/>
    <property type="evidence" value="ECO:0007669"/>
    <property type="project" value="TreeGrafter"/>
</dbReference>
<evidence type="ECO:0000313" key="3">
    <source>
        <dbReference type="EMBL" id="VDK47257.1"/>
    </source>
</evidence>
<dbReference type="SUPFAM" id="SSF56300">
    <property type="entry name" value="Metallo-dependent phosphatases"/>
    <property type="match status" value="1"/>
</dbReference>
<dbReference type="Proteomes" id="UP000271889">
    <property type="component" value="Unassembled WGS sequence"/>
</dbReference>
<reference evidence="3 4" key="1">
    <citation type="submission" date="2018-11" db="EMBL/GenBank/DDBJ databases">
        <authorList>
            <consortium name="Pathogen Informatics"/>
        </authorList>
    </citation>
    <scope>NUCLEOTIDE SEQUENCE [LARGE SCALE GENOMIC DNA]</scope>
</reference>
<proteinExistence type="predicted"/>
<feature type="region of interest" description="Disordered" evidence="1">
    <location>
        <begin position="449"/>
        <end position="528"/>
    </location>
</feature>